<accession>A0ABX7B0I0</accession>
<dbReference type="EMBL" id="CP067420">
    <property type="protein sequence ID" value="QQP87773.1"/>
    <property type="molecule type" value="Genomic_DNA"/>
</dbReference>
<feature type="transmembrane region" description="Helical" evidence="2">
    <location>
        <begin position="49"/>
        <end position="72"/>
    </location>
</feature>
<comment type="function">
    <text evidence="1">Catalyzes the oxidation of protoporphyrinogen IX to protoporphyrin IX.</text>
</comment>
<keyword evidence="1" id="KW-0349">Heme</keyword>
<dbReference type="PROSITE" id="PS51257">
    <property type="entry name" value="PROKAR_LIPOPROTEIN"/>
    <property type="match status" value="1"/>
</dbReference>
<evidence type="ECO:0000313" key="3">
    <source>
        <dbReference type="EMBL" id="QQP87773.1"/>
    </source>
</evidence>
<feature type="transmembrane region" description="Helical" evidence="2">
    <location>
        <begin position="117"/>
        <end position="135"/>
    </location>
</feature>
<keyword evidence="1" id="KW-0408">Iron</keyword>
<name>A0ABX7B0I0_9PROT</name>
<evidence type="ECO:0000256" key="2">
    <source>
        <dbReference type="SAM" id="Phobius"/>
    </source>
</evidence>
<evidence type="ECO:0000256" key="1">
    <source>
        <dbReference type="PIRNR" id="PIRNR004638"/>
    </source>
</evidence>
<keyword evidence="1" id="KW-0479">Metal-binding</keyword>
<keyword evidence="2" id="KW-1133">Transmembrane helix</keyword>
<comment type="cofactor">
    <cofactor evidence="1">
        <name>heme b</name>
        <dbReference type="ChEBI" id="CHEBI:60344"/>
    </cofactor>
    <text evidence="1">Binds 1 heme b (iron(II)-protoporphyrin IX) group per subunit.</text>
</comment>
<dbReference type="Proteomes" id="UP000595197">
    <property type="component" value="Chromosome"/>
</dbReference>
<dbReference type="PIRSF" id="PIRSF004638">
    <property type="entry name" value="UCP004638"/>
    <property type="match status" value="1"/>
</dbReference>
<organism evidence="3 4">
    <name type="scientific">Skermanella cutis</name>
    <dbReference type="NCBI Taxonomy" id="2775420"/>
    <lineage>
        <taxon>Bacteria</taxon>
        <taxon>Pseudomonadati</taxon>
        <taxon>Pseudomonadota</taxon>
        <taxon>Alphaproteobacteria</taxon>
        <taxon>Rhodospirillales</taxon>
        <taxon>Azospirillaceae</taxon>
        <taxon>Skermanella</taxon>
    </lineage>
</organism>
<evidence type="ECO:0000313" key="4">
    <source>
        <dbReference type="Proteomes" id="UP000595197"/>
    </source>
</evidence>
<comment type="pathway">
    <text evidence="1">Porphyrin-containing compound metabolism; protoporphyrin-IX biosynthesis; protoporphyrin-IX from protoporphyrinogen-IX: step 1/1.</text>
</comment>
<protein>
    <recommendedName>
        <fullName evidence="1">Protoporphyrinogen IX oxidase</fullName>
        <ecNumber evidence="1">1.3.99.-</ecNumber>
    </recommendedName>
</protein>
<comment type="similarity">
    <text evidence="1">Belongs to the HemJ family.</text>
</comment>
<dbReference type="InterPro" id="IPR005265">
    <property type="entry name" value="HemJ-like"/>
</dbReference>
<keyword evidence="1 2" id="KW-0472">Membrane</keyword>
<proteinExistence type="inferred from homology"/>
<comment type="catalytic activity">
    <reaction evidence="1">
        <text>protoporphyrinogen IX + 3 A = protoporphyrin IX + 3 AH2</text>
        <dbReference type="Rhea" id="RHEA:62000"/>
        <dbReference type="ChEBI" id="CHEBI:13193"/>
        <dbReference type="ChEBI" id="CHEBI:17499"/>
        <dbReference type="ChEBI" id="CHEBI:57306"/>
        <dbReference type="ChEBI" id="CHEBI:57307"/>
    </reaction>
</comment>
<reference evidence="3" key="1">
    <citation type="submission" date="2021-02" db="EMBL/GenBank/DDBJ databases">
        <title>Skermanella TT6 skin isolate.</title>
        <authorList>
            <person name="Lee K."/>
            <person name="Ganzorig M."/>
        </authorList>
    </citation>
    <scope>NUCLEOTIDE SEQUENCE</scope>
    <source>
        <strain evidence="3">TT6</strain>
    </source>
</reference>
<keyword evidence="4" id="KW-1185">Reference proteome</keyword>
<sequence length="168" mass="18766">MTVVWLKTAHIASLVVWCGCLLVIPGLFAQRTGITHDPTRFDLQRLTRFLFVTIASPAAFVAIGTGTALIFVREVYTVWFALKLLVVGGLAAMHVRHGFVVLRVFEPSGTYRMWRKIAAIGLTLGLIAAILWLVLEKPAVDLAILPDWLHQPGGLRMMVEDLIRYWIS</sequence>
<keyword evidence="2" id="KW-0812">Transmembrane</keyword>
<gene>
    <name evidence="3" type="ORF">IGS68_16965</name>
</gene>
<feature type="transmembrane region" description="Helical" evidence="2">
    <location>
        <begin position="6"/>
        <end position="28"/>
    </location>
</feature>
<dbReference type="Pfam" id="PF03653">
    <property type="entry name" value="UPF0093"/>
    <property type="match status" value="1"/>
</dbReference>
<dbReference type="EC" id="1.3.99.-" evidence="1"/>
<dbReference type="RefSeq" id="WP_201071564.1">
    <property type="nucleotide sequence ID" value="NZ_CP067420.1"/>
</dbReference>
<keyword evidence="1" id="KW-1003">Cell membrane</keyword>
<feature type="transmembrane region" description="Helical" evidence="2">
    <location>
        <begin position="78"/>
        <end position="105"/>
    </location>
</feature>